<keyword evidence="4" id="KW-0413">Isomerase</keyword>
<name>A0A839ZWG7_9CAUL</name>
<dbReference type="Gene3D" id="3.90.226.10">
    <property type="entry name" value="2-enoyl-CoA Hydratase, Chain A, domain 1"/>
    <property type="match status" value="1"/>
</dbReference>
<sequence length="265" mass="28909">MTYETITYETRGQVGVLTLNRPEKLNAISAELRRDLEAGLIAARDDDAVRALVLTGAGRGFCSGADLTGPAPERDGPPPQSERLDEEAWMGRWARLLHDFDKPLIGAINGVCAGAGMAWALACDVRIGSEHSRFKTTFVERAISPDSGLSFLLPRIVGYASAADLIFTSRMVLAEEALKLGLLNRLTDHDTLLDDAVAYGEQMAQWPPLAIRMAKRVLQTNMESDFISAVKYESVGLAHARRAVNDVKESAASFREKRKGVYTGT</sequence>
<keyword evidence="5" id="KW-1185">Reference proteome</keyword>
<dbReference type="GO" id="GO:0016853">
    <property type="term" value="F:isomerase activity"/>
    <property type="evidence" value="ECO:0007669"/>
    <property type="project" value="UniProtKB-KW"/>
</dbReference>
<dbReference type="AlphaFoldDB" id="A0A839ZWG7"/>
<gene>
    <name evidence="4" type="ORF">GGQ61_001582</name>
</gene>
<dbReference type="InterPro" id="IPR029045">
    <property type="entry name" value="ClpP/crotonase-like_dom_sf"/>
</dbReference>
<comment type="similarity">
    <text evidence="1 2">Belongs to the enoyl-CoA hydratase/isomerase family.</text>
</comment>
<comment type="caution">
    <text evidence="4">The sequence shown here is derived from an EMBL/GenBank/DDBJ whole genome shotgun (WGS) entry which is preliminary data.</text>
</comment>
<feature type="region of interest" description="Disordered" evidence="3">
    <location>
        <begin position="64"/>
        <end position="83"/>
    </location>
</feature>
<dbReference type="Proteomes" id="UP000530564">
    <property type="component" value="Unassembled WGS sequence"/>
</dbReference>
<dbReference type="CDD" id="cd06558">
    <property type="entry name" value="crotonase-like"/>
    <property type="match status" value="1"/>
</dbReference>
<dbReference type="InterPro" id="IPR001753">
    <property type="entry name" value="Enoyl-CoA_hydra/iso"/>
</dbReference>
<dbReference type="PANTHER" id="PTHR43802">
    <property type="entry name" value="ENOYL-COA HYDRATASE"/>
    <property type="match status" value="1"/>
</dbReference>
<dbReference type="SUPFAM" id="SSF52096">
    <property type="entry name" value="ClpP/crotonase"/>
    <property type="match status" value="1"/>
</dbReference>
<accession>A0A839ZWG7</accession>
<dbReference type="EMBL" id="JACIDK010000002">
    <property type="protein sequence ID" value="MBB3890865.1"/>
    <property type="molecule type" value="Genomic_DNA"/>
</dbReference>
<dbReference type="RefSeq" id="WP_183771311.1">
    <property type="nucleotide sequence ID" value="NZ_JACIDK010000002.1"/>
</dbReference>
<reference evidence="4 5" key="1">
    <citation type="submission" date="2020-08" db="EMBL/GenBank/DDBJ databases">
        <title>Genomic Encyclopedia of Type Strains, Phase IV (KMG-IV): sequencing the most valuable type-strain genomes for metagenomic binning, comparative biology and taxonomic classification.</title>
        <authorList>
            <person name="Goeker M."/>
        </authorList>
    </citation>
    <scope>NUCLEOTIDE SEQUENCE [LARGE SCALE GENOMIC DNA]</scope>
    <source>
        <strain evidence="4 5">DSM 21793</strain>
    </source>
</reference>
<dbReference type="EC" id="5.3.3.18" evidence="4"/>
<dbReference type="Pfam" id="PF00378">
    <property type="entry name" value="ECH_1"/>
    <property type="match status" value="1"/>
</dbReference>
<evidence type="ECO:0000256" key="2">
    <source>
        <dbReference type="RuleBase" id="RU003707"/>
    </source>
</evidence>
<evidence type="ECO:0000256" key="1">
    <source>
        <dbReference type="ARBA" id="ARBA00005254"/>
    </source>
</evidence>
<dbReference type="InterPro" id="IPR018376">
    <property type="entry name" value="Enoyl-CoA_hyd/isom_CS"/>
</dbReference>
<dbReference type="PANTHER" id="PTHR43802:SF1">
    <property type="entry name" value="IP11341P-RELATED"/>
    <property type="match status" value="1"/>
</dbReference>
<evidence type="ECO:0000313" key="4">
    <source>
        <dbReference type="EMBL" id="MBB3890865.1"/>
    </source>
</evidence>
<dbReference type="PROSITE" id="PS00166">
    <property type="entry name" value="ENOYL_COA_HYDRATASE"/>
    <property type="match status" value="1"/>
</dbReference>
<protein>
    <submittedName>
        <fullName evidence="4">2-(1,2-epoxy-1,2-dihydrophenyl)acetyl-CoA isomerase</fullName>
        <ecNumber evidence="4">5.3.3.18</ecNumber>
    </submittedName>
</protein>
<evidence type="ECO:0000256" key="3">
    <source>
        <dbReference type="SAM" id="MobiDB-lite"/>
    </source>
</evidence>
<proteinExistence type="inferred from homology"/>
<organism evidence="4 5">
    <name type="scientific">Phenylobacterium haematophilum</name>
    <dbReference type="NCBI Taxonomy" id="98513"/>
    <lineage>
        <taxon>Bacteria</taxon>
        <taxon>Pseudomonadati</taxon>
        <taxon>Pseudomonadota</taxon>
        <taxon>Alphaproteobacteria</taxon>
        <taxon>Caulobacterales</taxon>
        <taxon>Caulobacteraceae</taxon>
        <taxon>Phenylobacterium</taxon>
    </lineage>
</organism>
<evidence type="ECO:0000313" key="5">
    <source>
        <dbReference type="Proteomes" id="UP000530564"/>
    </source>
</evidence>